<organism evidence="2 3">
    <name type="scientific">Suillus plorans</name>
    <dbReference type="NCBI Taxonomy" id="116603"/>
    <lineage>
        <taxon>Eukaryota</taxon>
        <taxon>Fungi</taxon>
        <taxon>Dikarya</taxon>
        <taxon>Basidiomycota</taxon>
        <taxon>Agaricomycotina</taxon>
        <taxon>Agaricomycetes</taxon>
        <taxon>Agaricomycetidae</taxon>
        <taxon>Boletales</taxon>
        <taxon>Suillineae</taxon>
        <taxon>Suillaceae</taxon>
        <taxon>Suillus</taxon>
    </lineage>
</organism>
<dbReference type="RefSeq" id="XP_041156108.1">
    <property type="nucleotide sequence ID" value="XM_041300565.1"/>
</dbReference>
<dbReference type="GeneID" id="64594329"/>
<dbReference type="AlphaFoldDB" id="A0A9P7DCV6"/>
<keyword evidence="3" id="KW-1185">Reference proteome</keyword>
<feature type="region of interest" description="Disordered" evidence="1">
    <location>
        <begin position="58"/>
        <end position="83"/>
    </location>
</feature>
<comment type="caution">
    <text evidence="2">The sequence shown here is derived from an EMBL/GenBank/DDBJ whole genome shotgun (WGS) entry which is preliminary data.</text>
</comment>
<protein>
    <submittedName>
        <fullName evidence="2">Uncharacterized protein</fullName>
    </submittedName>
</protein>
<feature type="compositionally biased region" description="Basic and acidic residues" evidence="1">
    <location>
        <begin position="68"/>
        <end position="78"/>
    </location>
</feature>
<sequence>MYKFSDLPPPNSLCLTHSPGVTRIRYSNPTPAQLRFGYDTDVCTPPKASKLDINVATAQDSRRRRRPLERSGATEKHPSSQFHSTRADWAILSESGGYQCGNAAASRPVQPRNGSWNVIDQIFHEPKSLSSWGILNYSRLLIVVWQIYPHLQQVNHVLARRLW</sequence>
<dbReference type="Proteomes" id="UP000719766">
    <property type="component" value="Unassembled WGS sequence"/>
</dbReference>
<dbReference type="EMBL" id="JABBWE010000063">
    <property type="protein sequence ID" value="KAG1788961.1"/>
    <property type="molecule type" value="Genomic_DNA"/>
</dbReference>
<evidence type="ECO:0000313" key="3">
    <source>
        <dbReference type="Proteomes" id="UP000719766"/>
    </source>
</evidence>
<reference evidence="2" key="1">
    <citation type="journal article" date="2020" name="New Phytol.">
        <title>Comparative genomics reveals dynamic genome evolution in host specialist ectomycorrhizal fungi.</title>
        <authorList>
            <person name="Lofgren L.A."/>
            <person name="Nguyen N.H."/>
            <person name="Vilgalys R."/>
            <person name="Ruytinx J."/>
            <person name="Liao H.L."/>
            <person name="Branco S."/>
            <person name="Kuo A."/>
            <person name="LaButti K."/>
            <person name="Lipzen A."/>
            <person name="Andreopoulos W."/>
            <person name="Pangilinan J."/>
            <person name="Riley R."/>
            <person name="Hundley H."/>
            <person name="Na H."/>
            <person name="Barry K."/>
            <person name="Grigoriev I.V."/>
            <person name="Stajich J.E."/>
            <person name="Kennedy P.G."/>
        </authorList>
    </citation>
    <scope>NUCLEOTIDE SEQUENCE</scope>
    <source>
        <strain evidence="2">S12</strain>
    </source>
</reference>
<name>A0A9P7DCV6_9AGAM</name>
<proteinExistence type="predicted"/>
<accession>A0A9P7DCV6</accession>
<evidence type="ECO:0000313" key="2">
    <source>
        <dbReference type="EMBL" id="KAG1788961.1"/>
    </source>
</evidence>
<dbReference type="OrthoDB" id="10252740at2759"/>
<evidence type="ECO:0000256" key="1">
    <source>
        <dbReference type="SAM" id="MobiDB-lite"/>
    </source>
</evidence>
<gene>
    <name evidence="2" type="ORF">HD556DRAFT_1311709</name>
</gene>
<dbReference type="Gene3D" id="3.40.50.2300">
    <property type="match status" value="1"/>
</dbReference>